<dbReference type="GO" id="GO:0000976">
    <property type="term" value="F:transcription cis-regulatory region binding"/>
    <property type="evidence" value="ECO:0007669"/>
    <property type="project" value="TreeGrafter"/>
</dbReference>
<dbReference type="InterPro" id="IPR015292">
    <property type="entry name" value="Tscrpt_reg_YbiH_C"/>
</dbReference>
<keyword evidence="1" id="KW-0805">Transcription regulation</keyword>
<dbReference type="Pfam" id="PF09209">
    <property type="entry name" value="CecR_C"/>
    <property type="match status" value="1"/>
</dbReference>
<reference evidence="6 7" key="1">
    <citation type="submission" date="2020-08" db="EMBL/GenBank/DDBJ databases">
        <title>Genomic Encyclopedia of Type Strains, Phase III (KMG-III): the genomes of soil and plant-associated and newly described type strains.</title>
        <authorList>
            <person name="Whitman W."/>
        </authorList>
    </citation>
    <scope>NUCLEOTIDE SEQUENCE [LARGE SCALE GENOMIC DNA]</scope>
    <source>
        <strain evidence="6 7">CECT 8897</strain>
    </source>
</reference>
<evidence type="ECO:0000256" key="2">
    <source>
        <dbReference type="ARBA" id="ARBA00023125"/>
    </source>
</evidence>
<dbReference type="InterPro" id="IPR050109">
    <property type="entry name" value="HTH-type_TetR-like_transc_reg"/>
</dbReference>
<keyword evidence="3" id="KW-0804">Transcription</keyword>
<proteinExistence type="predicted"/>
<feature type="domain" description="HTH tetR-type" evidence="5">
    <location>
        <begin position="17"/>
        <end position="77"/>
    </location>
</feature>
<dbReference type="InterPro" id="IPR001647">
    <property type="entry name" value="HTH_TetR"/>
</dbReference>
<evidence type="ECO:0000313" key="7">
    <source>
        <dbReference type="Proteomes" id="UP000541535"/>
    </source>
</evidence>
<keyword evidence="7" id="KW-1185">Reference proteome</keyword>
<dbReference type="SUPFAM" id="SSF48498">
    <property type="entry name" value="Tetracyclin repressor-like, C-terminal domain"/>
    <property type="match status" value="1"/>
</dbReference>
<dbReference type="PANTHER" id="PTHR30055">
    <property type="entry name" value="HTH-TYPE TRANSCRIPTIONAL REGULATOR RUTR"/>
    <property type="match status" value="1"/>
</dbReference>
<evidence type="ECO:0000256" key="3">
    <source>
        <dbReference type="ARBA" id="ARBA00023163"/>
    </source>
</evidence>
<organism evidence="6 7">
    <name type="scientific">Pseudoduganella violacea</name>
    <dbReference type="NCBI Taxonomy" id="1715466"/>
    <lineage>
        <taxon>Bacteria</taxon>
        <taxon>Pseudomonadati</taxon>
        <taxon>Pseudomonadota</taxon>
        <taxon>Betaproteobacteria</taxon>
        <taxon>Burkholderiales</taxon>
        <taxon>Oxalobacteraceae</taxon>
        <taxon>Telluria group</taxon>
        <taxon>Pseudoduganella</taxon>
    </lineage>
</organism>
<dbReference type="Pfam" id="PF00440">
    <property type="entry name" value="TetR_N"/>
    <property type="match status" value="1"/>
</dbReference>
<dbReference type="Gene3D" id="1.10.10.60">
    <property type="entry name" value="Homeodomain-like"/>
    <property type="match status" value="1"/>
</dbReference>
<dbReference type="SUPFAM" id="SSF46689">
    <property type="entry name" value="Homeodomain-like"/>
    <property type="match status" value="1"/>
</dbReference>
<dbReference type="EMBL" id="JACHXD010000005">
    <property type="protein sequence ID" value="MBB3119215.1"/>
    <property type="molecule type" value="Genomic_DNA"/>
</dbReference>
<dbReference type="RefSeq" id="WP_229426159.1">
    <property type="nucleotide sequence ID" value="NZ_JACHXD010000005.1"/>
</dbReference>
<dbReference type="Gene3D" id="1.10.357.10">
    <property type="entry name" value="Tetracycline Repressor, domain 2"/>
    <property type="match status" value="1"/>
</dbReference>
<evidence type="ECO:0000256" key="4">
    <source>
        <dbReference type="PROSITE-ProRule" id="PRU00335"/>
    </source>
</evidence>
<evidence type="ECO:0000256" key="1">
    <source>
        <dbReference type="ARBA" id="ARBA00023015"/>
    </source>
</evidence>
<dbReference type="InterPro" id="IPR036271">
    <property type="entry name" value="Tet_transcr_reg_TetR-rel_C_sf"/>
</dbReference>
<sequence length="219" mass="23737">MRKPSPAPSRTARQDGDATRQTLLDMAGQVFAERGFADATSKEICSRAGTNIAAVNYHFGGREQLYEAVLVEAHHHLLRLEEMLAVAGAELAPREKLRAILRGVVQRAAGPDAHWSARVMIRELLAPTAYAPALVHKAIAPKAMVMLGIVSEILDLPPDSPGLQRGLFFLMAPCLSLLMAPRAMREDVFPALGNDLDALTDDMLSYALAGLDALAARYR</sequence>
<feature type="DNA-binding region" description="H-T-H motif" evidence="4">
    <location>
        <begin position="40"/>
        <end position="59"/>
    </location>
</feature>
<name>A0A7W5BAK2_9BURK</name>
<protein>
    <submittedName>
        <fullName evidence="6">AcrR family transcriptional regulator</fullName>
    </submittedName>
</protein>
<accession>A0A7W5BAK2</accession>
<dbReference type="Proteomes" id="UP000541535">
    <property type="component" value="Unassembled WGS sequence"/>
</dbReference>
<evidence type="ECO:0000313" key="6">
    <source>
        <dbReference type="EMBL" id="MBB3119215.1"/>
    </source>
</evidence>
<comment type="caution">
    <text evidence="6">The sequence shown here is derived from an EMBL/GenBank/DDBJ whole genome shotgun (WGS) entry which is preliminary data.</text>
</comment>
<dbReference type="AlphaFoldDB" id="A0A7W5BAK2"/>
<dbReference type="PROSITE" id="PS50977">
    <property type="entry name" value="HTH_TETR_2"/>
    <property type="match status" value="1"/>
</dbReference>
<dbReference type="PRINTS" id="PR00455">
    <property type="entry name" value="HTHTETR"/>
</dbReference>
<dbReference type="InterPro" id="IPR009057">
    <property type="entry name" value="Homeodomain-like_sf"/>
</dbReference>
<keyword evidence="2 4" id="KW-0238">DNA-binding</keyword>
<gene>
    <name evidence="6" type="ORF">FHS03_002266</name>
</gene>
<dbReference type="PANTHER" id="PTHR30055:SF234">
    <property type="entry name" value="HTH-TYPE TRANSCRIPTIONAL REGULATOR BETI"/>
    <property type="match status" value="1"/>
</dbReference>
<evidence type="ECO:0000259" key="5">
    <source>
        <dbReference type="PROSITE" id="PS50977"/>
    </source>
</evidence>
<dbReference type="GO" id="GO:0003700">
    <property type="term" value="F:DNA-binding transcription factor activity"/>
    <property type="evidence" value="ECO:0007669"/>
    <property type="project" value="TreeGrafter"/>
</dbReference>